<comment type="subcellular location">
    <subcellularLocation>
        <location evidence="1">Nucleus</location>
    </subcellularLocation>
</comment>
<feature type="compositionally biased region" description="Polar residues" evidence="10">
    <location>
        <begin position="84"/>
        <end position="99"/>
    </location>
</feature>
<feature type="region of interest" description="Disordered" evidence="10">
    <location>
        <begin position="1121"/>
        <end position="1172"/>
    </location>
</feature>
<feature type="compositionally biased region" description="Basic and acidic residues" evidence="10">
    <location>
        <begin position="478"/>
        <end position="494"/>
    </location>
</feature>
<dbReference type="GO" id="GO:0031499">
    <property type="term" value="C:TRAMP complex"/>
    <property type="evidence" value="ECO:0007669"/>
    <property type="project" value="TreeGrafter"/>
</dbReference>
<keyword evidence="2" id="KW-0479">Metal-binding</keyword>
<dbReference type="GO" id="GO:0071031">
    <property type="term" value="P:nuclear mRNA surveillance of mRNA 3'-end processing"/>
    <property type="evidence" value="ECO:0007669"/>
    <property type="project" value="TreeGrafter"/>
</dbReference>
<feature type="compositionally biased region" description="Polar residues" evidence="10">
    <location>
        <begin position="130"/>
        <end position="146"/>
    </location>
</feature>
<evidence type="ECO:0000256" key="3">
    <source>
        <dbReference type="ARBA" id="ARBA00022737"/>
    </source>
</evidence>
<protein>
    <recommendedName>
        <fullName evidence="7">Zinc finger CCHC domain-containing protein 7</fullName>
    </recommendedName>
    <alternativeName>
        <fullName evidence="8">TRAMP-like complex RNA-binding factor ZCCHC7</fullName>
    </alternativeName>
</protein>
<feature type="region of interest" description="Disordered" evidence="10">
    <location>
        <begin position="127"/>
        <end position="175"/>
    </location>
</feature>
<dbReference type="VEuPathDB" id="VectorBase:ASTEI20_043294"/>
<keyword evidence="3" id="KW-0677">Repeat</keyword>
<feature type="compositionally biased region" description="Polar residues" evidence="10">
    <location>
        <begin position="807"/>
        <end position="821"/>
    </location>
</feature>
<dbReference type="EnsemblMetazoa" id="ASTEI02762-RA">
    <property type="protein sequence ID" value="ASTEI02762-PA"/>
    <property type="gene ID" value="ASTEI02762"/>
</dbReference>
<feature type="compositionally biased region" description="Basic and acidic residues" evidence="10">
    <location>
        <begin position="1650"/>
        <end position="1666"/>
    </location>
</feature>
<feature type="compositionally biased region" description="Basic and acidic residues" evidence="10">
    <location>
        <begin position="1581"/>
        <end position="1592"/>
    </location>
</feature>
<dbReference type="GO" id="GO:0071039">
    <property type="term" value="P:nuclear polyadenylation-dependent CUT catabolic process"/>
    <property type="evidence" value="ECO:0007669"/>
    <property type="project" value="TreeGrafter"/>
</dbReference>
<proteinExistence type="predicted"/>
<evidence type="ECO:0000256" key="9">
    <source>
        <dbReference type="PROSITE-ProRule" id="PRU00047"/>
    </source>
</evidence>
<reference evidence="12" key="2">
    <citation type="submission" date="2020-05" db="UniProtKB">
        <authorList>
            <consortium name="EnsemblMetazoa"/>
        </authorList>
    </citation>
    <scope>IDENTIFICATION</scope>
    <source>
        <strain evidence="12">Indian</strain>
    </source>
</reference>
<feature type="compositionally biased region" description="Low complexity" evidence="10">
    <location>
        <begin position="506"/>
        <end position="516"/>
    </location>
</feature>
<dbReference type="VEuPathDB" id="VectorBase:ASTE001025"/>
<evidence type="ECO:0000313" key="12">
    <source>
        <dbReference type="EnsemblMetazoa" id="ASTEI02762-PA"/>
    </source>
</evidence>
<dbReference type="VEuPathDB" id="VectorBase:ASTEI02762"/>
<feature type="compositionally biased region" description="Basic residues" evidence="10">
    <location>
        <begin position="418"/>
        <end position="429"/>
    </location>
</feature>
<evidence type="ECO:0000256" key="1">
    <source>
        <dbReference type="ARBA" id="ARBA00004123"/>
    </source>
</evidence>
<dbReference type="Gene3D" id="4.10.60.10">
    <property type="entry name" value="Zinc finger, CCHC-type"/>
    <property type="match status" value="2"/>
</dbReference>
<reference evidence="13" key="1">
    <citation type="journal article" date="2014" name="Genome Biol.">
        <title>Genome analysis of a major urban malaria vector mosquito, Anopheles stephensi.</title>
        <authorList>
            <person name="Jiang X."/>
            <person name="Peery A."/>
            <person name="Hall A.B."/>
            <person name="Sharma A."/>
            <person name="Chen X.G."/>
            <person name="Waterhouse R.M."/>
            <person name="Komissarov A."/>
            <person name="Riehle M.M."/>
            <person name="Shouche Y."/>
            <person name="Sharakhova M.V."/>
            <person name="Lawson D."/>
            <person name="Pakpour N."/>
            <person name="Arensburger P."/>
            <person name="Davidson V.L."/>
            <person name="Eiglmeier K."/>
            <person name="Emrich S."/>
            <person name="George P."/>
            <person name="Kennedy R.C."/>
            <person name="Mane S.P."/>
            <person name="Maslen G."/>
            <person name="Oringanje C."/>
            <person name="Qi Y."/>
            <person name="Settlage R."/>
            <person name="Tojo M."/>
            <person name="Tubio J.M."/>
            <person name="Unger M.F."/>
            <person name="Wang B."/>
            <person name="Vernick K.D."/>
            <person name="Ribeiro J.M."/>
            <person name="James A.A."/>
            <person name="Michel K."/>
            <person name="Riehle M.A."/>
            <person name="Luckhart S."/>
            <person name="Sharakhov I.V."/>
            <person name="Tu Z."/>
        </authorList>
    </citation>
    <scope>NUCLEOTIDE SEQUENCE [LARGE SCALE GENOMIC DNA]</scope>
    <source>
        <strain evidence="13">Indian</strain>
    </source>
</reference>
<keyword evidence="5" id="KW-0862">Zinc</keyword>
<name>A0A182Y2S6_ANOST</name>
<feature type="region of interest" description="Disordered" evidence="10">
    <location>
        <begin position="279"/>
        <end position="821"/>
    </location>
</feature>
<dbReference type="GO" id="GO:0071037">
    <property type="term" value="P:nuclear polyadenylation-dependent snRNA catabolic process"/>
    <property type="evidence" value="ECO:0007669"/>
    <property type="project" value="TreeGrafter"/>
</dbReference>
<dbReference type="STRING" id="30069.A0A182Y2S6"/>
<dbReference type="GO" id="GO:0071035">
    <property type="term" value="P:nuclear polyadenylation-dependent rRNA catabolic process"/>
    <property type="evidence" value="ECO:0007669"/>
    <property type="project" value="TreeGrafter"/>
</dbReference>
<dbReference type="SMART" id="SM00343">
    <property type="entry name" value="ZnF_C2HC"/>
    <property type="match status" value="5"/>
</dbReference>
<dbReference type="Proteomes" id="UP000076408">
    <property type="component" value="Unassembled WGS sequence"/>
</dbReference>
<evidence type="ECO:0000259" key="11">
    <source>
        <dbReference type="PROSITE" id="PS50158"/>
    </source>
</evidence>
<dbReference type="GO" id="GO:0071038">
    <property type="term" value="P:TRAMP-dependent tRNA surveillance pathway"/>
    <property type="evidence" value="ECO:0007669"/>
    <property type="project" value="TreeGrafter"/>
</dbReference>
<feature type="compositionally biased region" description="Acidic residues" evidence="10">
    <location>
        <begin position="650"/>
        <end position="669"/>
    </location>
</feature>
<keyword evidence="6" id="KW-0539">Nucleus</keyword>
<dbReference type="InterPro" id="IPR001878">
    <property type="entry name" value="Znf_CCHC"/>
</dbReference>
<feature type="compositionally biased region" description="Basic and acidic residues" evidence="10">
    <location>
        <begin position="517"/>
        <end position="527"/>
    </location>
</feature>
<feature type="compositionally biased region" description="Low complexity" evidence="10">
    <location>
        <begin position="1307"/>
        <end position="1316"/>
    </location>
</feature>
<evidence type="ECO:0000256" key="4">
    <source>
        <dbReference type="ARBA" id="ARBA00022771"/>
    </source>
</evidence>
<feature type="region of interest" description="Disordered" evidence="10">
    <location>
        <begin position="73"/>
        <end position="102"/>
    </location>
</feature>
<evidence type="ECO:0000313" key="13">
    <source>
        <dbReference type="Proteomes" id="UP000076408"/>
    </source>
</evidence>
<evidence type="ECO:0000256" key="10">
    <source>
        <dbReference type="SAM" id="MobiDB-lite"/>
    </source>
</evidence>
<feature type="domain" description="CCHC-type" evidence="11">
    <location>
        <begin position="969"/>
        <end position="984"/>
    </location>
</feature>
<dbReference type="PANTHER" id="PTHR46543:SF1">
    <property type="entry name" value="ZINC FINGER CCHC DOMAIN-CONTAINING PROTEIN 7"/>
    <property type="match status" value="1"/>
</dbReference>
<sequence length="1715" mass="190337">MEDRDLAALEERLYSSIHHSYEDTQLAKIPDATQVPAPATRTVSRTTVVNNSQGILPANMKRYWVGSAAPSAGERAPYAKHNPTDSATKQSAPGANVSDTVKDGGGVVEIKKMFLTPYQSLLGNKDEVVSENQSPLPENTVRNQNVPERAAAPKHATKEPGLQLKKKKQTKQPGQYVEKRLASLLKLIDKDRKENAMQVLESKKTKANQVRQRKPAPVVVAEICINSSDEESQPVKRQDQPAATPLLLSDEEGDEVIIIPTPPPPQICIDCSDEEDASSSSQFAIRKSKNGKKQKLAPATSSRCHSPSNSSIMSDDFIGQHDRSRLNDSFTESIPSDDELASTMEGNRRSGTSGRPAKEAAEKRLERVPSISSEDTVGTNGDTTDQEKRPEETVKGNAGKSQPQANGIGTAINAKSKKETKKTPAKGKLSKSAPASPVVEAATSPSTTSKASDTSTVGKPSGKSKTRSKSPVSLVMELVRKQFDYKKTRSDGSGKKTKKKKDASAKDAGALSSSDKPSNDCAEKENAGKGGTLGTKGKSKKIPVIEENVSSESDYDISLKDASSTSTPQEPDRRLRRSASTFIEQEADVSSESDYDESFLQTKSPGPEKQTVEKEPKKRIGRKRKQYNSETYSDEDFACLLTDIVRAVSDTEEEEEEEDEDDEEEDETANVDAVRVTRTVSPKVSEAVASVAGNEPVSNDQPTSSKADRNPKKKRKVKNPPPAAAAAGCTVATTQPTDRIDEEEQQAQPEPGAKKRKKAKEPKASVKNVAAGGSCSTPEIARFEKATGPSEHVAPSPIVKRKKKQTTKGSVPTTPNYTLTITDSDDEDIQIVVSEPARDSERKTPTLGPDCAWNEEMKQFYNTSWAGENMDLEMALRKMPYDNRQWHIVNRDRFPEPPKKEITCSNCGERGHVKIKCRNAPKQAICYMCGEKGHREPRCPKTICLNCGAKTHSFVRGCKSCSRDADVICFLCGIRGHTQRSCPDLWRRYHSTTEDNVPLREGVEKNPKARWCSICGRAGHQAHTCNDARRIFGHPIPNVHVSSYMPAYRGEYNRYSKHQNDEQERRFAENPTARYNLFSDDANACEFNLPELAQNEKGFYFSFLRSTGLLEKHLQFSREQEEASRLLREQQQQVPAHPEPAPEAAAAIETSPHDPHPVAQIKEEEEETKSQPGEFEIMEQTVSNAKVCPQEPIDSNTPASDNVTIVEENSNYSFSEFHSDTFTEMHNFSDSIQRQVGDDALSPPTPTRPPADSVVVPTESNTQQQLQTWLSDYIPLTVADPVAETTPSPGPSPILPAASTPEPNLPPAASASEAAAIAPTATENAKVLLTKQHASQLLSEQGAKFLSSAGTRHGVQLSILFESVGNVLLITGAPEAQSAFHEQLVHYLRETEQAAANGKYLQNIVPKHSNKMTRYIAGYLRCLVREKDSVRLMLERLHQSTNAETQEKWRRKLNTHLLGVCGLRDGRKHLNMLRSQLALCMNANPWKGELEEYRRVIISDAIRYIFSGYDHKNYDALVEEFELLKRTNRLTMLTFYDLGIPRIITRPQTSEVSPKKQQGKGKKSGVGKPNSIVRAYQGKKPPKERMARQRDDLTVEPGVDSFIMNTTPFPTIDPIRLQQLDHSTRYAHHTAAPQERENGSYPDCAGKNWSQREWRRQESARDDRPRYQWFRQQEPTHSHRHQQGGADISRLGYRANTLREQELGQLQRIQDMLRR</sequence>
<feature type="region of interest" description="Disordered" evidence="10">
    <location>
        <begin position="1631"/>
        <end position="1687"/>
    </location>
</feature>
<dbReference type="PANTHER" id="PTHR46543">
    <property type="entry name" value="ZINC FINGER CCHC DOMAIN-CONTAINING PROTEIN 7"/>
    <property type="match status" value="1"/>
</dbReference>
<evidence type="ECO:0000256" key="6">
    <source>
        <dbReference type="ARBA" id="ARBA00023242"/>
    </source>
</evidence>
<dbReference type="OMA" id="NCFEMGH"/>
<feature type="compositionally biased region" description="Basic and acidic residues" evidence="10">
    <location>
        <begin position="385"/>
        <end position="394"/>
    </location>
</feature>
<feature type="compositionally biased region" description="Low complexity" evidence="10">
    <location>
        <begin position="441"/>
        <end position="456"/>
    </location>
</feature>
<feature type="domain" description="CCHC-type" evidence="11">
    <location>
        <begin position="904"/>
        <end position="919"/>
    </location>
</feature>
<evidence type="ECO:0000256" key="5">
    <source>
        <dbReference type="ARBA" id="ARBA00022833"/>
    </source>
</evidence>
<feature type="compositionally biased region" description="Polar residues" evidence="10">
    <location>
        <begin position="299"/>
        <end position="313"/>
    </location>
</feature>
<keyword evidence="4 9" id="KW-0863">Zinc-finger</keyword>
<feature type="compositionally biased region" description="Basic and acidic residues" evidence="10">
    <location>
        <begin position="356"/>
        <end position="367"/>
    </location>
</feature>
<feature type="compositionally biased region" description="Basic residues" evidence="10">
    <location>
        <begin position="286"/>
        <end position="295"/>
    </location>
</feature>
<dbReference type="GO" id="GO:0008270">
    <property type="term" value="F:zinc ion binding"/>
    <property type="evidence" value="ECO:0007669"/>
    <property type="project" value="UniProtKB-KW"/>
</dbReference>
<organism evidence="12 13">
    <name type="scientific">Anopheles stephensi</name>
    <name type="common">Indo-Pakistan malaria mosquito</name>
    <dbReference type="NCBI Taxonomy" id="30069"/>
    <lineage>
        <taxon>Eukaryota</taxon>
        <taxon>Metazoa</taxon>
        <taxon>Ecdysozoa</taxon>
        <taxon>Arthropoda</taxon>
        <taxon>Hexapoda</taxon>
        <taxon>Insecta</taxon>
        <taxon>Pterygota</taxon>
        <taxon>Neoptera</taxon>
        <taxon>Endopterygota</taxon>
        <taxon>Diptera</taxon>
        <taxon>Nematocera</taxon>
        <taxon>Culicoidea</taxon>
        <taxon>Culicidae</taxon>
        <taxon>Anophelinae</taxon>
        <taxon>Anopheles</taxon>
    </lineage>
</organism>
<dbReference type="InterPro" id="IPR036875">
    <property type="entry name" value="Znf_CCHC_sf"/>
</dbReference>
<evidence type="ECO:0000256" key="8">
    <source>
        <dbReference type="ARBA" id="ARBA00043023"/>
    </source>
</evidence>
<dbReference type="InterPro" id="IPR051644">
    <property type="entry name" value="TRAMP_AT-DNA-binding"/>
</dbReference>
<feature type="compositionally biased region" description="Acidic residues" evidence="10">
    <location>
        <begin position="585"/>
        <end position="597"/>
    </location>
</feature>
<keyword evidence="13" id="KW-1185">Reference proteome</keyword>
<dbReference type="PROSITE" id="PS50158">
    <property type="entry name" value="ZF_CCHC"/>
    <property type="match status" value="3"/>
</dbReference>
<feature type="compositionally biased region" description="Polar residues" evidence="10">
    <location>
        <begin position="370"/>
        <end position="383"/>
    </location>
</feature>
<feature type="domain" description="CCHC-type" evidence="11">
    <location>
        <begin position="926"/>
        <end position="941"/>
    </location>
</feature>
<feature type="region of interest" description="Disordered" evidence="10">
    <location>
        <begin position="1236"/>
        <end position="1262"/>
    </location>
</feature>
<feature type="region of interest" description="Disordered" evidence="10">
    <location>
        <begin position="1281"/>
        <end position="1316"/>
    </location>
</feature>
<evidence type="ECO:0000256" key="7">
    <source>
        <dbReference type="ARBA" id="ARBA00041190"/>
    </source>
</evidence>
<feature type="region of interest" description="Disordered" evidence="10">
    <location>
        <begin position="1547"/>
        <end position="1592"/>
    </location>
</feature>
<dbReference type="GO" id="GO:0071036">
    <property type="term" value="P:nuclear polyadenylation-dependent snoRNA catabolic process"/>
    <property type="evidence" value="ECO:0007669"/>
    <property type="project" value="TreeGrafter"/>
</dbReference>
<evidence type="ECO:0000256" key="2">
    <source>
        <dbReference type="ARBA" id="ARBA00022723"/>
    </source>
</evidence>
<feature type="compositionally biased region" description="Low complexity" evidence="10">
    <location>
        <begin position="1129"/>
        <end position="1149"/>
    </location>
</feature>
<dbReference type="GO" id="GO:0003723">
    <property type="term" value="F:RNA binding"/>
    <property type="evidence" value="ECO:0007669"/>
    <property type="project" value="TreeGrafter"/>
</dbReference>
<dbReference type="SUPFAM" id="SSF57756">
    <property type="entry name" value="Retrovirus zinc finger-like domains"/>
    <property type="match status" value="1"/>
</dbReference>
<accession>A0A182Y2S6</accession>
<feature type="compositionally biased region" description="Polar residues" evidence="10">
    <location>
        <begin position="696"/>
        <end position="705"/>
    </location>
</feature>